<evidence type="ECO:0000313" key="3">
    <source>
        <dbReference type="Proteomes" id="UP000177625"/>
    </source>
</evidence>
<name>A0A1E1M5R1_RHYSE</name>
<sequence>MAANIAGIYGAHILRADDAPRYRCDFGIDIAIIAFPVALASFRYPDDPRHHRRNSGQLTVEYSSDDIKSNEDIKAARSSDMQPVPVLVEGDLQSYVSKSLKLYYL</sequence>
<evidence type="ECO:0000313" key="2">
    <source>
        <dbReference type="EMBL" id="CZT43935.1"/>
    </source>
</evidence>
<dbReference type="Proteomes" id="UP000177625">
    <property type="component" value="Unassembled WGS sequence"/>
</dbReference>
<reference evidence="3" key="1">
    <citation type="submission" date="2016-03" db="EMBL/GenBank/DDBJ databases">
        <authorList>
            <person name="Guldener U."/>
        </authorList>
    </citation>
    <scope>NUCLEOTIDE SEQUENCE [LARGE SCALE GENOMIC DNA]</scope>
</reference>
<organism evidence="2 3">
    <name type="scientific">Rhynchosporium secalis</name>
    <name type="common">Barley scald fungus</name>
    <dbReference type="NCBI Taxonomy" id="38038"/>
    <lineage>
        <taxon>Eukaryota</taxon>
        <taxon>Fungi</taxon>
        <taxon>Dikarya</taxon>
        <taxon>Ascomycota</taxon>
        <taxon>Pezizomycotina</taxon>
        <taxon>Leotiomycetes</taxon>
        <taxon>Helotiales</taxon>
        <taxon>Ploettnerulaceae</taxon>
        <taxon>Rhynchosporium</taxon>
    </lineage>
</organism>
<dbReference type="AlphaFoldDB" id="A0A1E1M5R1"/>
<feature type="region of interest" description="Disordered" evidence="1">
    <location>
        <begin position="46"/>
        <end position="66"/>
    </location>
</feature>
<gene>
    <name evidence="2" type="ORF">RSE6_04047</name>
</gene>
<accession>A0A1E1M5R1</accession>
<protein>
    <submittedName>
        <fullName evidence="2">Uncharacterized protein</fullName>
    </submittedName>
</protein>
<evidence type="ECO:0000256" key="1">
    <source>
        <dbReference type="SAM" id="MobiDB-lite"/>
    </source>
</evidence>
<dbReference type="EMBL" id="FJVC01000156">
    <property type="protein sequence ID" value="CZT43935.1"/>
    <property type="molecule type" value="Genomic_DNA"/>
</dbReference>
<proteinExistence type="predicted"/>
<keyword evidence="3" id="KW-1185">Reference proteome</keyword>